<comment type="caution">
    <text evidence="1">The sequence shown here is derived from an EMBL/GenBank/DDBJ whole genome shotgun (WGS) entry which is preliminary data.</text>
</comment>
<reference evidence="1 2" key="1">
    <citation type="journal article" date="2021" name="Int. J. Syst. Evol. Microbiol.">
        <title>Lentilactobacillus fungorum sp. nov., isolated from spent mushroom substrates.</title>
        <authorList>
            <person name="Tohno M."/>
            <person name="Tanizawa Y."/>
            <person name="Kojima Y."/>
            <person name="Sakamoto M."/>
            <person name="Ohkuma M."/>
            <person name="Kobayashi H."/>
        </authorList>
    </citation>
    <scope>NUCLEOTIDE SEQUENCE [LARGE SCALE GENOMIC DNA]</scope>
    <source>
        <strain evidence="1 2">YK48G</strain>
    </source>
</reference>
<proteinExistence type="predicted"/>
<keyword evidence="2" id="KW-1185">Reference proteome</keyword>
<protein>
    <recommendedName>
        <fullName evidence="3">Pyridoxamine 5'-phosphate oxidase putative domain-containing protein</fullName>
    </recommendedName>
</protein>
<gene>
    <name evidence="1" type="ORF">YK48G_15960</name>
</gene>
<name>A0ABQ3W1J1_9LACO</name>
<evidence type="ECO:0000313" key="1">
    <source>
        <dbReference type="EMBL" id="GHP14171.1"/>
    </source>
</evidence>
<dbReference type="EMBL" id="BNJR01000014">
    <property type="protein sequence ID" value="GHP14171.1"/>
    <property type="molecule type" value="Genomic_DNA"/>
</dbReference>
<evidence type="ECO:0000313" key="2">
    <source>
        <dbReference type="Proteomes" id="UP000604765"/>
    </source>
</evidence>
<accession>A0ABQ3W1J1</accession>
<dbReference type="Proteomes" id="UP000604765">
    <property type="component" value="Unassembled WGS sequence"/>
</dbReference>
<sequence>MKNNFENVYLSKQTGLLNHKGYLMYTGQTSTIIIHSNKYTYSFLNLHKNPNITIFCINQLDICPKSSYLYTSKALAACIT</sequence>
<organism evidence="1 2">
    <name type="scientific">Lentilactobacillus fungorum</name>
    <dbReference type="NCBI Taxonomy" id="2201250"/>
    <lineage>
        <taxon>Bacteria</taxon>
        <taxon>Bacillati</taxon>
        <taxon>Bacillota</taxon>
        <taxon>Bacilli</taxon>
        <taxon>Lactobacillales</taxon>
        <taxon>Lactobacillaceae</taxon>
        <taxon>Lentilactobacillus</taxon>
    </lineage>
</organism>
<evidence type="ECO:0008006" key="3">
    <source>
        <dbReference type="Google" id="ProtNLM"/>
    </source>
</evidence>